<dbReference type="EMBL" id="CP081869">
    <property type="protein sequence ID" value="QZO01752.1"/>
    <property type="molecule type" value="Genomic_DNA"/>
</dbReference>
<organism evidence="1 2">
    <name type="scientific">Chenggangzhangella methanolivorans</name>
    <dbReference type="NCBI Taxonomy" id="1437009"/>
    <lineage>
        <taxon>Bacteria</taxon>
        <taxon>Pseudomonadati</taxon>
        <taxon>Pseudomonadota</taxon>
        <taxon>Alphaproteobacteria</taxon>
        <taxon>Hyphomicrobiales</taxon>
        <taxon>Methylopilaceae</taxon>
        <taxon>Chenggangzhangella</taxon>
    </lineage>
</organism>
<reference evidence="1" key="1">
    <citation type="submission" date="2021-08" db="EMBL/GenBank/DDBJ databases">
        <authorList>
            <person name="Zhang H."/>
            <person name="Xu M."/>
            <person name="Yu Z."/>
            <person name="Yang L."/>
            <person name="Cai Y."/>
        </authorList>
    </citation>
    <scope>NUCLEOTIDE SEQUENCE</scope>
    <source>
        <strain evidence="1">CHL1</strain>
    </source>
</reference>
<sequence>MSAENIGLYASENGDRWSLVKDDATGQPFVRHQANIPSGGASTEVTLPLFLLAGNGPEQQALWALINGLLTKPA</sequence>
<gene>
    <name evidence="1" type="ORF">K6K41_10515</name>
</gene>
<evidence type="ECO:0000313" key="1">
    <source>
        <dbReference type="EMBL" id="QZO01752.1"/>
    </source>
</evidence>
<dbReference type="RefSeq" id="WP_261405089.1">
    <property type="nucleotide sequence ID" value="NZ_CP081869.1"/>
</dbReference>
<keyword evidence="2" id="KW-1185">Reference proteome</keyword>
<dbReference type="Proteomes" id="UP000825701">
    <property type="component" value="Chromosome"/>
</dbReference>
<proteinExistence type="predicted"/>
<evidence type="ECO:0000313" key="2">
    <source>
        <dbReference type="Proteomes" id="UP000825701"/>
    </source>
</evidence>
<accession>A0A9E6RCI8</accession>
<dbReference type="AlphaFoldDB" id="A0A9E6RCI8"/>
<name>A0A9E6RCI8_9HYPH</name>
<dbReference type="KEGG" id="cmet:K6K41_10515"/>
<protein>
    <submittedName>
        <fullName evidence="1">Uncharacterized protein</fullName>
    </submittedName>
</protein>